<dbReference type="GO" id="GO:0044780">
    <property type="term" value="P:bacterial-type flagellum assembly"/>
    <property type="evidence" value="ECO:0007669"/>
    <property type="project" value="InterPro"/>
</dbReference>
<dbReference type="PRINTS" id="PR00949">
    <property type="entry name" value="TYPE3IMAPROT"/>
</dbReference>
<evidence type="ECO:0000313" key="9">
    <source>
        <dbReference type="Proteomes" id="UP000036449"/>
    </source>
</evidence>
<dbReference type="PANTHER" id="PTHR30161:SF1">
    <property type="entry name" value="FLAGELLAR BIOSYNTHESIS PROTEIN FLHA-RELATED"/>
    <property type="match status" value="1"/>
</dbReference>
<dbReference type="EMBL" id="LABZ01000160">
    <property type="protein sequence ID" value="KMO35634.1"/>
    <property type="molecule type" value="Genomic_DNA"/>
</dbReference>
<protein>
    <recommendedName>
        <fullName evidence="7">Flagellar biosynthesis protein FlhA</fullName>
    </recommendedName>
</protein>
<name>A0A0J6SPN7_9HYPH</name>
<dbReference type="RefSeq" id="WP_048452944.1">
    <property type="nucleotide sequence ID" value="NZ_LABZ01000160.1"/>
</dbReference>
<dbReference type="InterPro" id="IPR042193">
    <property type="entry name" value="FHIPEP_3"/>
</dbReference>
<dbReference type="InterPro" id="IPR006301">
    <property type="entry name" value="FlhA"/>
</dbReference>
<keyword evidence="4 7" id="KW-0812">Transmembrane</keyword>
<gene>
    <name evidence="7 8" type="primary">flhA</name>
    <name evidence="8" type="ORF">VQ03_21525</name>
</gene>
<dbReference type="AlphaFoldDB" id="A0A0J6SPN7"/>
<dbReference type="PIRSF" id="PIRSF005419">
    <property type="entry name" value="FlhA"/>
    <property type="match status" value="1"/>
</dbReference>
<sequence length="706" mass="75070">MSETGALGAGHIFALPTRADLMALTRRSDLVLAVSVLGILVVLIFPLPALLLDLLLAVSIILSVLILMTGLFIENPLEFTVFPTVLLITTMLRLALNLASTRLILGHGHEGTAAAGHVIEAFGHFVMGGNFLIGIIVFTILIIVNFVVITKGSGRIAEVAARFSLDAMPGKQMAIDADLSAGLIDEKTARTRRQALEDESSFFGAMDGASKFVRGDAIAALLITFINVVGGIIIGVAQQGMGFGDAAKTYTLLTVGDGLVSQVPALIVSTAAGLLVSKAGVRGAAARALGRQIANYPKALGMSAGVMLLIGLLPGIPMLPFLALGLGAAYLARRIALLPRPAEDEAPGGAPAADGAGAPAKEETAADLLKLDDLKLEMGYALLALVNGPGGQDRLTDQIRALRRQLAAELGFVMPSVRILDNVQLDANTYVVRVKEIEAGSGQVFPGQFMAMDPMGGQVQLPGQHLLEPTFGLPATWIDAALRDEAQLKGYTVVDAATVVSTHLTEVIKAHVADLLNHVEVHKLLKELPKEHGELLKEVVPGQIATTGIQRVLQYLLAERVSIRDLGTIVEGIAEVAGHIKNPRDIVEHVRARLGRQICAQYQGPGGVLPIITLSPAWESAFMEAIVGHGDERHLAMQPSKLSDFVTTVRDRFEEAARLGEMPVLVTSVQARPFVRSIIERFRRETPVMSQAEIHPRARLKTVGSV</sequence>
<evidence type="ECO:0000313" key="8">
    <source>
        <dbReference type="EMBL" id="KMO35634.1"/>
    </source>
</evidence>
<keyword evidence="5 7" id="KW-1133">Transmembrane helix</keyword>
<reference evidence="8 9" key="1">
    <citation type="submission" date="2015-03" db="EMBL/GenBank/DDBJ databases">
        <title>Genome sequencing of Methylobacterium tarhaniae DSM 25844.</title>
        <authorList>
            <person name="Chaudhry V."/>
            <person name="Patil P.B."/>
        </authorList>
    </citation>
    <scope>NUCLEOTIDE SEQUENCE [LARGE SCALE GENOMIC DNA]</scope>
    <source>
        <strain evidence="8 9">DSM 25844</strain>
    </source>
</reference>
<evidence type="ECO:0000256" key="2">
    <source>
        <dbReference type="ARBA" id="ARBA00008835"/>
    </source>
</evidence>
<comment type="function">
    <text evidence="7">Required for formation of the rod structure of the flagellar apparatus. Together with FliI and FliH, may constitute the export apparatus of flagellin.</text>
</comment>
<feature type="transmembrane region" description="Helical" evidence="7">
    <location>
        <begin position="259"/>
        <end position="281"/>
    </location>
</feature>
<comment type="subcellular location">
    <subcellularLocation>
        <location evidence="1 7">Cell membrane</location>
        <topology evidence="1 7">Multi-pass membrane protein</topology>
    </subcellularLocation>
</comment>
<dbReference type="InterPro" id="IPR042194">
    <property type="entry name" value="FHIPEP_1"/>
</dbReference>
<dbReference type="Gene3D" id="3.40.30.60">
    <property type="entry name" value="FHIPEP family, domain 1"/>
    <property type="match status" value="1"/>
</dbReference>
<organism evidence="8 9">
    <name type="scientific">Methylobacterium tarhaniae</name>
    <dbReference type="NCBI Taxonomy" id="1187852"/>
    <lineage>
        <taxon>Bacteria</taxon>
        <taxon>Pseudomonadati</taxon>
        <taxon>Pseudomonadota</taxon>
        <taxon>Alphaproteobacteria</taxon>
        <taxon>Hyphomicrobiales</taxon>
        <taxon>Methylobacteriaceae</taxon>
        <taxon>Methylobacterium</taxon>
    </lineage>
</organism>
<keyword evidence="7" id="KW-1005">Bacterial flagellum biogenesis</keyword>
<dbReference type="GO" id="GO:0009306">
    <property type="term" value="P:protein secretion"/>
    <property type="evidence" value="ECO:0007669"/>
    <property type="project" value="InterPro"/>
</dbReference>
<dbReference type="InterPro" id="IPR025505">
    <property type="entry name" value="FHIPEP_CS"/>
</dbReference>
<evidence type="ECO:0000256" key="7">
    <source>
        <dbReference type="RuleBase" id="RU364093"/>
    </source>
</evidence>
<keyword evidence="8" id="KW-0966">Cell projection</keyword>
<evidence type="ECO:0000256" key="3">
    <source>
        <dbReference type="ARBA" id="ARBA00022475"/>
    </source>
</evidence>
<feature type="transmembrane region" description="Helical" evidence="7">
    <location>
        <begin position="30"/>
        <end position="48"/>
    </location>
</feature>
<dbReference type="InterPro" id="IPR001712">
    <property type="entry name" value="T3SS_FHIPEP"/>
</dbReference>
<feature type="transmembrane region" description="Helical" evidence="7">
    <location>
        <begin position="218"/>
        <end position="239"/>
    </location>
</feature>
<dbReference type="GO" id="GO:0005886">
    <property type="term" value="C:plasma membrane"/>
    <property type="evidence" value="ECO:0007669"/>
    <property type="project" value="UniProtKB-SubCell"/>
</dbReference>
<dbReference type="InterPro" id="IPR042196">
    <property type="entry name" value="FHIPEP_4"/>
</dbReference>
<dbReference type="PATRIC" id="fig|1187852.3.peg.1803"/>
<dbReference type="NCBIfam" id="TIGR01398">
    <property type="entry name" value="FlhA"/>
    <property type="match status" value="1"/>
</dbReference>
<evidence type="ECO:0000256" key="6">
    <source>
        <dbReference type="ARBA" id="ARBA00023136"/>
    </source>
</evidence>
<dbReference type="Gene3D" id="1.10.8.540">
    <property type="entry name" value="FHIPEP family, domain 3"/>
    <property type="match status" value="1"/>
</dbReference>
<feature type="transmembrane region" description="Helical" evidence="7">
    <location>
        <begin position="125"/>
        <end position="148"/>
    </location>
</feature>
<keyword evidence="7" id="KW-0653">Protein transport</keyword>
<dbReference type="Proteomes" id="UP000036449">
    <property type="component" value="Unassembled WGS sequence"/>
</dbReference>
<comment type="similarity">
    <text evidence="2 7">Belongs to the FHIPEP (flagella/HR/invasion proteins export pore) family.</text>
</comment>
<comment type="caution">
    <text evidence="7">Lacks conserved residue(s) required for the propagation of feature annotation.</text>
</comment>
<keyword evidence="7" id="KW-1006">Bacterial flagellum protein export</keyword>
<evidence type="ECO:0000256" key="5">
    <source>
        <dbReference type="ARBA" id="ARBA00022989"/>
    </source>
</evidence>
<keyword evidence="7" id="KW-0813">Transport</keyword>
<keyword evidence="9" id="KW-1185">Reference proteome</keyword>
<feature type="transmembrane region" description="Helical" evidence="7">
    <location>
        <begin position="54"/>
        <end position="73"/>
    </location>
</feature>
<keyword evidence="3 7" id="KW-1003">Cell membrane</keyword>
<keyword evidence="6 7" id="KW-0472">Membrane</keyword>
<feature type="transmembrane region" description="Helical" evidence="7">
    <location>
        <begin position="302"/>
        <end position="331"/>
    </location>
</feature>
<dbReference type="OrthoDB" id="9759185at2"/>
<dbReference type="PROSITE" id="PS00994">
    <property type="entry name" value="FHIPEP"/>
    <property type="match status" value="1"/>
</dbReference>
<keyword evidence="8" id="KW-0282">Flagellum</keyword>
<evidence type="ECO:0000256" key="4">
    <source>
        <dbReference type="ARBA" id="ARBA00022692"/>
    </source>
</evidence>
<proteinExistence type="inferred from homology"/>
<comment type="caution">
    <text evidence="8">The sequence shown here is derived from an EMBL/GenBank/DDBJ whole genome shotgun (WGS) entry which is preliminary data.</text>
</comment>
<evidence type="ECO:0000256" key="1">
    <source>
        <dbReference type="ARBA" id="ARBA00004651"/>
    </source>
</evidence>
<dbReference type="Pfam" id="PF00771">
    <property type="entry name" value="FHIPEP"/>
    <property type="match status" value="1"/>
</dbReference>
<dbReference type="Gene3D" id="3.40.50.12790">
    <property type="entry name" value="FHIPEP family, domain 4"/>
    <property type="match status" value="1"/>
</dbReference>
<keyword evidence="8" id="KW-0969">Cilium</keyword>
<accession>A0A0J6SPN7</accession>
<dbReference type="PANTHER" id="PTHR30161">
    <property type="entry name" value="FLAGELLAR EXPORT PROTEIN, MEMBRANE FLHA SUBUNIT-RELATED"/>
    <property type="match status" value="1"/>
</dbReference>